<dbReference type="Proteomes" id="UP000823775">
    <property type="component" value="Unassembled WGS sequence"/>
</dbReference>
<gene>
    <name evidence="2" type="ORF">HAX54_052864</name>
</gene>
<proteinExistence type="predicted"/>
<keyword evidence="3" id="KW-1185">Reference proteome</keyword>
<protein>
    <submittedName>
        <fullName evidence="2">Uncharacterized protein</fullName>
    </submittedName>
</protein>
<feature type="non-terminal residue" evidence="2">
    <location>
        <position position="51"/>
    </location>
</feature>
<sequence>MSNPWGGSEDSKTLGDRPKLSKRVSDKFERGMEKTKVAASAGMRKVKEGTT</sequence>
<dbReference type="EMBL" id="JACEIK010009698">
    <property type="protein sequence ID" value="MCE3214611.1"/>
    <property type="molecule type" value="Genomic_DNA"/>
</dbReference>
<feature type="compositionally biased region" description="Basic and acidic residues" evidence="1">
    <location>
        <begin position="9"/>
        <end position="36"/>
    </location>
</feature>
<feature type="region of interest" description="Disordered" evidence="1">
    <location>
        <begin position="1"/>
        <end position="51"/>
    </location>
</feature>
<evidence type="ECO:0000313" key="3">
    <source>
        <dbReference type="Proteomes" id="UP000823775"/>
    </source>
</evidence>
<organism evidence="2 3">
    <name type="scientific">Datura stramonium</name>
    <name type="common">Jimsonweed</name>
    <name type="synonym">Common thornapple</name>
    <dbReference type="NCBI Taxonomy" id="4076"/>
    <lineage>
        <taxon>Eukaryota</taxon>
        <taxon>Viridiplantae</taxon>
        <taxon>Streptophyta</taxon>
        <taxon>Embryophyta</taxon>
        <taxon>Tracheophyta</taxon>
        <taxon>Spermatophyta</taxon>
        <taxon>Magnoliopsida</taxon>
        <taxon>eudicotyledons</taxon>
        <taxon>Gunneridae</taxon>
        <taxon>Pentapetalae</taxon>
        <taxon>asterids</taxon>
        <taxon>lamiids</taxon>
        <taxon>Solanales</taxon>
        <taxon>Solanaceae</taxon>
        <taxon>Solanoideae</taxon>
        <taxon>Datureae</taxon>
        <taxon>Datura</taxon>
    </lineage>
</organism>
<reference evidence="2 3" key="1">
    <citation type="journal article" date="2021" name="BMC Genomics">
        <title>Datura genome reveals duplications of psychoactive alkaloid biosynthetic genes and high mutation rate following tissue culture.</title>
        <authorList>
            <person name="Rajewski A."/>
            <person name="Carter-House D."/>
            <person name="Stajich J."/>
            <person name="Litt A."/>
        </authorList>
    </citation>
    <scope>NUCLEOTIDE SEQUENCE [LARGE SCALE GENOMIC DNA]</scope>
    <source>
        <strain evidence="2">AR-01</strain>
    </source>
</reference>
<evidence type="ECO:0000256" key="1">
    <source>
        <dbReference type="SAM" id="MobiDB-lite"/>
    </source>
</evidence>
<evidence type="ECO:0000313" key="2">
    <source>
        <dbReference type="EMBL" id="MCE3214611.1"/>
    </source>
</evidence>
<comment type="caution">
    <text evidence="2">The sequence shown here is derived from an EMBL/GenBank/DDBJ whole genome shotgun (WGS) entry which is preliminary data.</text>
</comment>
<name>A0ABS8WSW1_DATST</name>
<accession>A0ABS8WSW1</accession>